<evidence type="ECO:0000313" key="2">
    <source>
        <dbReference type="Proteomes" id="UP001069090"/>
    </source>
</evidence>
<comment type="caution">
    <text evidence="1">The sequence shown here is derived from an EMBL/GenBank/DDBJ whole genome shotgun (WGS) entry which is preliminary data.</text>
</comment>
<organism evidence="1 2">
    <name type="scientific">Dasania phycosphaerae</name>
    <dbReference type="NCBI Taxonomy" id="2950436"/>
    <lineage>
        <taxon>Bacteria</taxon>
        <taxon>Pseudomonadati</taxon>
        <taxon>Pseudomonadota</taxon>
        <taxon>Gammaproteobacteria</taxon>
        <taxon>Cellvibrionales</taxon>
        <taxon>Spongiibacteraceae</taxon>
        <taxon>Dasania</taxon>
    </lineage>
</organism>
<reference evidence="1 2" key="1">
    <citation type="submission" date="2022-12" db="EMBL/GenBank/DDBJ databases">
        <title>Dasania phycosphaerae sp. nov., isolated from particulate material of the south coast of Korea.</title>
        <authorList>
            <person name="Jiang Y."/>
        </authorList>
    </citation>
    <scope>NUCLEOTIDE SEQUENCE [LARGE SCALE GENOMIC DNA]</scope>
    <source>
        <strain evidence="1 2">GY-19</strain>
    </source>
</reference>
<accession>A0A9J6RRG4</accession>
<dbReference type="Proteomes" id="UP001069090">
    <property type="component" value="Unassembled WGS sequence"/>
</dbReference>
<keyword evidence="2" id="KW-1185">Reference proteome</keyword>
<sequence length="59" mass="6908">VKLRVYILRRYSFNRYTLPLVGSLAPRNMQYSPSSRSFLVPFTKLRFIGKLNLFGKGCH</sequence>
<dbReference type="AlphaFoldDB" id="A0A9J6RRG4"/>
<proteinExistence type="predicted"/>
<protein>
    <submittedName>
        <fullName evidence="1">Uncharacterized protein</fullName>
    </submittedName>
</protein>
<name>A0A9J6RRG4_9GAMM</name>
<dbReference type="RefSeq" id="WP_268905498.1">
    <property type="nucleotide sequence ID" value="NZ_JAPTGG010000035.1"/>
</dbReference>
<dbReference type="EMBL" id="JAPTGG010000035">
    <property type="protein sequence ID" value="MCZ0867262.1"/>
    <property type="molecule type" value="Genomic_DNA"/>
</dbReference>
<evidence type="ECO:0000313" key="1">
    <source>
        <dbReference type="EMBL" id="MCZ0867262.1"/>
    </source>
</evidence>
<gene>
    <name evidence="1" type="ORF">O0V09_18855</name>
</gene>
<feature type="non-terminal residue" evidence="1">
    <location>
        <position position="1"/>
    </location>
</feature>